<evidence type="ECO:0000313" key="2">
    <source>
        <dbReference type="EMBL" id="MCQ8228112.1"/>
    </source>
</evidence>
<sequence length="149" mass="16574">MIARGFYNRNIVISTLIISSVFLSGCPGSGDRGWCDETTKAVHKGNDVCFPIKNAEGYIPTYLSVNLRYTPRTEQKNRIVRDVEISNGMLCLSPDEFSPVEGKEYIVKFILKNGGGFDSIRSFVVAVKVVNGNVGSFQLHNIEMARSYQ</sequence>
<evidence type="ECO:0000259" key="1">
    <source>
        <dbReference type="Pfam" id="PF24295"/>
    </source>
</evidence>
<proteinExistence type="predicted"/>
<accession>A0ABT1VKR0</accession>
<evidence type="ECO:0000313" key="3">
    <source>
        <dbReference type="Proteomes" id="UP001300015"/>
    </source>
</evidence>
<dbReference type="InterPro" id="IPR054657">
    <property type="entry name" value="T6SS_periplasmic_put"/>
</dbReference>
<dbReference type="Proteomes" id="UP001300015">
    <property type="component" value="Unassembled WGS sequence"/>
</dbReference>
<dbReference type="NCBIfam" id="NF045617">
    <property type="entry name" value="mostly_LP"/>
    <property type="match status" value="1"/>
</dbReference>
<gene>
    <name evidence="2" type="ORF">NQH49_11570</name>
</gene>
<dbReference type="Pfam" id="PF24295">
    <property type="entry name" value="DUF7480"/>
    <property type="match status" value="1"/>
</dbReference>
<dbReference type="InterPro" id="IPR055903">
    <property type="entry name" value="DUF7480"/>
</dbReference>
<feature type="domain" description="DUF7480" evidence="1">
    <location>
        <begin position="37"/>
        <end position="129"/>
    </location>
</feature>
<name>A0ABT1VKR0_9GAMM</name>
<organism evidence="2 3">
    <name type="scientific">Pantoea trifolii</name>
    <dbReference type="NCBI Taxonomy" id="2968030"/>
    <lineage>
        <taxon>Bacteria</taxon>
        <taxon>Pseudomonadati</taxon>
        <taxon>Pseudomonadota</taxon>
        <taxon>Gammaproteobacteria</taxon>
        <taxon>Enterobacterales</taxon>
        <taxon>Erwiniaceae</taxon>
        <taxon>Pantoea</taxon>
    </lineage>
</organism>
<dbReference type="PROSITE" id="PS51257">
    <property type="entry name" value="PROKAR_LIPOPROTEIN"/>
    <property type="match status" value="1"/>
</dbReference>
<comment type="caution">
    <text evidence="2">The sequence shown here is derived from an EMBL/GenBank/DDBJ whole genome shotgun (WGS) entry which is preliminary data.</text>
</comment>
<keyword evidence="3" id="KW-1185">Reference proteome</keyword>
<protein>
    <recommendedName>
        <fullName evidence="1">DUF7480 domain-containing protein</fullName>
    </recommendedName>
</protein>
<dbReference type="RefSeq" id="WP_256696715.1">
    <property type="nucleotide sequence ID" value="NZ_JANIES010000001.1"/>
</dbReference>
<reference evidence="2 3" key="1">
    <citation type="submission" date="2022-07" db="EMBL/GenBank/DDBJ databases">
        <title>Pantoea trifolii sp. nov. isolated from root nodules of Trifolium rubens.</title>
        <authorList>
            <person name="Kalita M."/>
            <person name="Wdowiak-Wrobel S."/>
            <person name="Marek-Kozaczuk M."/>
            <person name="Palusinska-Szysz M."/>
            <person name="Sokolowski W."/>
            <person name="Coutinho T."/>
            <person name="Hlahane L."/>
        </authorList>
    </citation>
    <scope>NUCLEOTIDE SEQUENCE [LARGE SCALE GENOMIC DNA]</scope>
    <source>
        <strain evidence="2 3">MMK2</strain>
    </source>
</reference>
<dbReference type="EMBL" id="JANIET010000001">
    <property type="protein sequence ID" value="MCQ8228112.1"/>
    <property type="molecule type" value="Genomic_DNA"/>
</dbReference>